<protein>
    <submittedName>
        <fullName evidence="1">Uncharacterized protein</fullName>
    </submittedName>
</protein>
<dbReference type="EMBL" id="AMZH03017876">
    <property type="protein sequence ID" value="RRT42397.1"/>
    <property type="molecule type" value="Genomic_DNA"/>
</dbReference>
<comment type="caution">
    <text evidence="1">The sequence shown here is derived from an EMBL/GenBank/DDBJ whole genome shotgun (WGS) entry which is preliminary data.</text>
</comment>
<organism evidence="1 2">
    <name type="scientific">Ensete ventricosum</name>
    <name type="common">Abyssinian banana</name>
    <name type="synonym">Musa ensete</name>
    <dbReference type="NCBI Taxonomy" id="4639"/>
    <lineage>
        <taxon>Eukaryota</taxon>
        <taxon>Viridiplantae</taxon>
        <taxon>Streptophyta</taxon>
        <taxon>Embryophyta</taxon>
        <taxon>Tracheophyta</taxon>
        <taxon>Spermatophyta</taxon>
        <taxon>Magnoliopsida</taxon>
        <taxon>Liliopsida</taxon>
        <taxon>Zingiberales</taxon>
        <taxon>Musaceae</taxon>
        <taxon>Ensete</taxon>
    </lineage>
</organism>
<dbReference type="AlphaFoldDB" id="A0A426XSB2"/>
<sequence length="151" mass="16489">MTSPVTGWRMPGKVVRVESVNLTTAKVLAIIGDRGSRGGARTSHETSYGIDAGLPDKGVLCRVVVGGRAAQIPSPGTKRETSNHARVPLLAFCKRLPKTPPPSLRLSRRCPLRSRGRAPHWFVGAEKLVGVQSWSRFLFHLSLRVVRESCL</sequence>
<name>A0A426XSB2_ENSVE</name>
<gene>
    <name evidence="1" type="ORF">B296_00047554</name>
</gene>
<reference evidence="1 2" key="1">
    <citation type="journal article" date="2014" name="Agronomy (Basel)">
        <title>A Draft Genome Sequence for Ensete ventricosum, the Drought-Tolerant Tree Against Hunger.</title>
        <authorList>
            <person name="Harrison J."/>
            <person name="Moore K.A."/>
            <person name="Paszkiewicz K."/>
            <person name="Jones T."/>
            <person name="Grant M."/>
            <person name="Ambacheew D."/>
            <person name="Muzemil S."/>
            <person name="Studholme D.J."/>
        </authorList>
    </citation>
    <scope>NUCLEOTIDE SEQUENCE [LARGE SCALE GENOMIC DNA]</scope>
</reference>
<dbReference type="Proteomes" id="UP000287651">
    <property type="component" value="Unassembled WGS sequence"/>
</dbReference>
<evidence type="ECO:0000313" key="2">
    <source>
        <dbReference type="Proteomes" id="UP000287651"/>
    </source>
</evidence>
<proteinExistence type="predicted"/>
<accession>A0A426XSB2</accession>
<evidence type="ECO:0000313" key="1">
    <source>
        <dbReference type="EMBL" id="RRT42397.1"/>
    </source>
</evidence>